<dbReference type="InterPro" id="IPR001647">
    <property type="entry name" value="HTH_TetR"/>
</dbReference>
<dbReference type="RefSeq" id="WP_111199315.1">
    <property type="nucleotide sequence ID" value="NZ_QKVK01000007.1"/>
</dbReference>
<feature type="DNA-binding region" description="H-T-H motif" evidence="4">
    <location>
        <begin position="32"/>
        <end position="51"/>
    </location>
</feature>
<dbReference type="GO" id="GO:0003677">
    <property type="term" value="F:DNA binding"/>
    <property type="evidence" value="ECO:0007669"/>
    <property type="project" value="UniProtKB-UniRule"/>
</dbReference>
<dbReference type="Gene3D" id="1.10.10.60">
    <property type="entry name" value="Homeodomain-like"/>
    <property type="match status" value="1"/>
</dbReference>
<dbReference type="EMBL" id="QKVK01000007">
    <property type="protein sequence ID" value="PZF75931.1"/>
    <property type="molecule type" value="Genomic_DNA"/>
</dbReference>
<sequence>MRVSREEAQASRKRIIQEAARLMRERGIAATSVADVMTAAGMTTGGFYKHFKSKDDLTAAALAAAFDGVLAPLQLNAEKSGLAPARAAYLRQYLSQGHVANPGKGCPVAAMGADCGRESSLLGPEFTRGVEATLAFLGADECTKPDRAALIRQMATLVGSVVLARAVGEGPMREEILSAAASAAKPLPRT</sequence>
<evidence type="ECO:0000256" key="2">
    <source>
        <dbReference type="ARBA" id="ARBA00023125"/>
    </source>
</evidence>
<dbReference type="PANTHER" id="PTHR47506:SF7">
    <property type="entry name" value="TRANSCRIPTIONAL REGULATORY PROTEIN"/>
    <property type="match status" value="1"/>
</dbReference>
<dbReference type="PANTHER" id="PTHR47506">
    <property type="entry name" value="TRANSCRIPTIONAL REGULATORY PROTEIN"/>
    <property type="match status" value="1"/>
</dbReference>
<reference evidence="7" key="1">
    <citation type="submission" date="2018-06" db="EMBL/GenBank/DDBJ databases">
        <title>Aestuariibacter litoralis strain KCTC 52945T.</title>
        <authorList>
            <person name="Li X."/>
            <person name="Salam N."/>
            <person name="Li J.-L."/>
            <person name="Chen Y.-M."/>
            <person name="Yang Z.-W."/>
            <person name="Zhang L.-Y."/>
            <person name="Han M.-X."/>
            <person name="Xiao M."/>
            <person name="Li W.-J."/>
        </authorList>
    </citation>
    <scope>NUCLEOTIDE SEQUENCE [LARGE SCALE GENOMIC DNA]</scope>
    <source>
        <strain evidence="7">KCTC 52945</strain>
    </source>
</reference>
<keyword evidence="3" id="KW-0804">Transcription</keyword>
<dbReference type="Pfam" id="PF00440">
    <property type="entry name" value="TetR_N"/>
    <property type="match status" value="1"/>
</dbReference>
<evidence type="ECO:0000256" key="1">
    <source>
        <dbReference type="ARBA" id="ARBA00023015"/>
    </source>
</evidence>
<proteinExistence type="predicted"/>
<feature type="domain" description="HTH tetR-type" evidence="5">
    <location>
        <begin position="9"/>
        <end position="69"/>
    </location>
</feature>
<name>A0A2W2AKQ2_9HYPH</name>
<evidence type="ECO:0000256" key="3">
    <source>
        <dbReference type="ARBA" id="ARBA00023163"/>
    </source>
</evidence>
<gene>
    <name evidence="6" type="ORF">DK847_14845</name>
</gene>
<accession>A0A2W2AKQ2</accession>
<evidence type="ECO:0000313" key="7">
    <source>
        <dbReference type="Proteomes" id="UP000248795"/>
    </source>
</evidence>
<dbReference type="PRINTS" id="PR00455">
    <property type="entry name" value="HTHTETR"/>
</dbReference>
<dbReference type="AlphaFoldDB" id="A0A2W2AKQ2"/>
<dbReference type="Proteomes" id="UP000248795">
    <property type="component" value="Unassembled WGS sequence"/>
</dbReference>
<dbReference type="InterPro" id="IPR009057">
    <property type="entry name" value="Homeodomain-like_sf"/>
</dbReference>
<keyword evidence="2 4" id="KW-0238">DNA-binding</keyword>
<dbReference type="InterPro" id="IPR036271">
    <property type="entry name" value="Tet_transcr_reg_TetR-rel_C_sf"/>
</dbReference>
<evidence type="ECO:0000256" key="4">
    <source>
        <dbReference type="PROSITE-ProRule" id="PRU00335"/>
    </source>
</evidence>
<keyword evidence="1" id="KW-0805">Transcription regulation</keyword>
<dbReference type="Gene3D" id="1.10.357.10">
    <property type="entry name" value="Tetracycline Repressor, domain 2"/>
    <property type="match status" value="1"/>
</dbReference>
<dbReference type="SUPFAM" id="SSF48498">
    <property type="entry name" value="Tetracyclin repressor-like, C-terminal domain"/>
    <property type="match status" value="1"/>
</dbReference>
<dbReference type="PROSITE" id="PS50977">
    <property type="entry name" value="HTH_TETR_2"/>
    <property type="match status" value="1"/>
</dbReference>
<comment type="caution">
    <text evidence="6">The sequence shown here is derived from an EMBL/GenBank/DDBJ whole genome shotgun (WGS) entry which is preliminary data.</text>
</comment>
<evidence type="ECO:0000313" key="6">
    <source>
        <dbReference type="EMBL" id="PZF75931.1"/>
    </source>
</evidence>
<keyword evidence="7" id="KW-1185">Reference proteome</keyword>
<evidence type="ECO:0000259" key="5">
    <source>
        <dbReference type="PROSITE" id="PS50977"/>
    </source>
</evidence>
<protein>
    <submittedName>
        <fullName evidence="6">TetR/AcrR family transcriptional regulator</fullName>
    </submittedName>
</protein>
<organism evidence="6 7">
    <name type="scientific">Aestuariivirga litoralis</name>
    <dbReference type="NCBI Taxonomy" id="2650924"/>
    <lineage>
        <taxon>Bacteria</taxon>
        <taxon>Pseudomonadati</taxon>
        <taxon>Pseudomonadota</taxon>
        <taxon>Alphaproteobacteria</taxon>
        <taxon>Hyphomicrobiales</taxon>
        <taxon>Aestuariivirgaceae</taxon>
        <taxon>Aestuariivirga</taxon>
    </lineage>
</organism>
<dbReference type="SUPFAM" id="SSF46689">
    <property type="entry name" value="Homeodomain-like"/>
    <property type="match status" value="1"/>
</dbReference>